<name>A0ABQ9Y1U1_9EUKA</name>
<feature type="region of interest" description="Disordered" evidence="1">
    <location>
        <begin position="1553"/>
        <end position="1591"/>
    </location>
</feature>
<organism evidence="2 3">
    <name type="scientific">Blattamonas nauphoetae</name>
    <dbReference type="NCBI Taxonomy" id="2049346"/>
    <lineage>
        <taxon>Eukaryota</taxon>
        <taxon>Metamonada</taxon>
        <taxon>Preaxostyla</taxon>
        <taxon>Oxymonadida</taxon>
        <taxon>Blattamonas</taxon>
    </lineage>
</organism>
<protein>
    <submittedName>
        <fullName evidence="2">Uncharacterized protein</fullName>
    </submittedName>
</protein>
<evidence type="ECO:0000313" key="2">
    <source>
        <dbReference type="EMBL" id="KAK2957695.1"/>
    </source>
</evidence>
<reference evidence="2 3" key="1">
    <citation type="journal article" date="2022" name="bioRxiv">
        <title>Genomics of Preaxostyla Flagellates Illuminates Evolutionary Transitions and the Path Towards Mitochondrial Loss.</title>
        <authorList>
            <person name="Novak L.V.F."/>
            <person name="Treitli S.C."/>
            <person name="Pyrih J."/>
            <person name="Halakuc P."/>
            <person name="Pipaliya S.V."/>
            <person name="Vacek V."/>
            <person name="Brzon O."/>
            <person name="Soukal P."/>
            <person name="Eme L."/>
            <person name="Dacks J.B."/>
            <person name="Karnkowska A."/>
            <person name="Elias M."/>
            <person name="Hampl V."/>
        </authorList>
    </citation>
    <scope>NUCLEOTIDE SEQUENCE [LARGE SCALE GENOMIC DNA]</scope>
    <source>
        <strain evidence="2">NAU3</strain>
        <tissue evidence="2">Gut</tissue>
    </source>
</reference>
<sequence length="1591" mass="174295">MNGIDYKVVDVTVSPHTQLDLEHPLPLSIRFDDVHHNAVYEFELESSLPELVIVDAVLPATLCLNSSHLGPPSLILSVFSGFDTGDSYCFHSLHTESGSVRLTHNASNQSVSASIMDGLVVFPPFSTFATFSADSSHQDLFFLSFLDGEQNETPNVKIWLNVSEHQHVLLKRPLLQIDAEALDGSLLSSLSIHVHSPNNSIQPDHNTFPQVLLLKGITLPAEISLQINSTGKVTVEGAVPGQYLLTLNSTSHSPATLEHNNSIVNLFPSQKKHIHVNLLPKQEEFSEHNSPLLSPLSSDPDQSSSSLIHLQFCTSLLDTAQCSLPFTPIRHTVFWISHHSLSQPRSTPTFFSVETDANGVAITPLLSSGQISVFFPSQIDLDQSTYSFSFEATGLPLFKTIPIQDRKPANPSSSTLQSSPISGKLLLNSTFLQSPSVQAPPVPLSHTRLELLTPDGLILSFSSDADGFFSTEPSYFPPTNVTARITLSPDSIVWNNLSWNKHPCSVTQTITPHSFQSVQLVMNCPPKTVGSVRGTVHLECPGHFPISVGLEGTVTIIDATLLHQKALSMAHVSSPSRDLFPLDSYFAFASNVTVDVVNGKFFVESISAGSYTYEFRTILANGLYVREVGSFLIEPEKTVLVTIQILNRLDEDGNELCSSVVVGKRFVECQTEDGPVQLSSDLIPKSSFGSVFIEDGSRVPQKKEIVSNSDGSFVAIVSPSRPVNISLDSSCKSPLVESNSGLSSAELQDRSNERIPSHQSRSNKPQSNVSALHSTSSQSISIHPIPTSVSSLLLPLNCQQLCPVNEKQSIISRSSMITLEVVVCLDCSGDGECEVDAPYFSLKTVELRTGHNQTLPAFEESEKPNKDTILRYSAPTNKTGVAVFDSIHPGTYSLFIGPFTSQKHFIFVSSITMNEGNDHLVLDLAVNDPDQCEQISAARADREMKKKLKEEKEQMEMREMEKKLFPPTNLVEPFVYGTVCFGCCGTGICERPAVGAEVLVKTDKNEKIPNTIIGGTTTDENGRFVLPVVLDPKGEFGAVETVRLSLLTQTSECVPRSIQTKTVVLRLQTQSTTTPDKAEVNFQFDCLSACTHRIDGLLYFETLFEKRSRYPSTEQSLLVPHFPIPNVTVHLFQDSALVDSDTTNGSGRFSFADNLSPTNEKCDYSVIIGPIPVADAPQVNNPYGSASLSQMKMPQSQLDSQTYSHLHSPLSANVNSSSSIFRVFEVSLCDDITAFLRVPVSKPTGTITGSILLQCLECGDEDFCQPAVTPSLNSLSTPPPTVIRAIKDVNPQTTVHAPNLSHRYVKGTHQTPNITILSSTSHHNILFSKQHSVGQPQSHPLVGSYGFEYASFGRSPLLSTLSDTENNSPLFSPRDEAQSTSILSLTLLDGNMKSLSTINISRFDEPFVFDELSEGIYYLNCTSIATESIILNYTMATNPTPLHTSPSTTTTQVLDCHSLFSHSFPQNHLLLVGPIFISPDTNQSPVTLSINIFDPNECLKQSPSFPCPDNTYFIPLPVVSDSSSNIINHDSQTCKRRIISPFTGEYICIDPSQVRPQPISPQKPSRTLLNEPKQKRRKVNPPKTRYELRKE</sequence>
<keyword evidence="3" id="KW-1185">Reference proteome</keyword>
<feature type="region of interest" description="Disordered" evidence="1">
    <location>
        <begin position="738"/>
        <end position="775"/>
    </location>
</feature>
<dbReference type="Proteomes" id="UP001281761">
    <property type="component" value="Unassembled WGS sequence"/>
</dbReference>
<feature type="compositionally biased region" description="Polar residues" evidence="1">
    <location>
        <begin position="757"/>
        <end position="775"/>
    </location>
</feature>
<evidence type="ECO:0000313" key="3">
    <source>
        <dbReference type="Proteomes" id="UP001281761"/>
    </source>
</evidence>
<gene>
    <name evidence="2" type="ORF">BLNAU_7350</name>
</gene>
<accession>A0ABQ9Y1U1</accession>
<comment type="caution">
    <text evidence="2">The sequence shown here is derived from an EMBL/GenBank/DDBJ whole genome shotgun (WGS) entry which is preliminary data.</text>
</comment>
<evidence type="ECO:0000256" key="1">
    <source>
        <dbReference type="SAM" id="MobiDB-lite"/>
    </source>
</evidence>
<dbReference type="EMBL" id="JARBJD010000044">
    <property type="protein sequence ID" value="KAK2957695.1"/>
    <property type="molecule type" value="Genomic_DNA"/>
</dbReference>
<feature type="compositionally biased region" description="Basic and acidic residues" evidence="1">
    <location>
        <begin position="747"/>
        <end position="756"/>
    </location>
</feature>
<proteinExistence type="predicted"/>